<organism evidence="1 2">
    <name type="scientific">Puccinia graminis f. sp. tritici (strain CRL 75-36-700-3 / race SCCL)</name>
    <name type="common">Black stem rust fungus</name>
    <dbReference type="NCBI Taxonomy" id="418459"/>
    <lineage>
        <taxon>Eukaryota</taxon>
        <taxon>Fungi</taxon>
        <taxon>Dikarya</taxon>
        <taxon>Basidiomycota</taxon>
        <taxon>Pucciniomycotina</taxon>
        <taxon>Pucciniomycetes</taxon>
        <taxon>Pucciniales</taxon>
        <taxon>Pucciniaceae</taxon>
        <taxon>Puccinia</taxon>
    </lineage>
</organism>
<accession>H6QRU5</accession>
<dbReference type="HOGENOM" id="CLU_1415810_0_0_1"/>
<dbReference type="RefSeq" id="XP_003889756.1">
    <property type="nucleotide sequence ID" value="XM_003889707.1"/>
</dbReference>
<gene>
    <name evidence="1" type="ORF">PGTG_21464</name>
</gene>
<reference evidence="2" key="1">
    <citation type="journal article" date="2011" name="Proc. Natl. Acad. Sci. U.S.A.">
        <title>Obligate biotrophy features unraveled by the genomic analysis of rust fungi.</title>
        <authorList>
            <person name="Duplessis S."/>
            <person name="Cuomo C.A."/>
            <person name="Lin Y.-C."/>
            <person name="Aerts A."/>
            <person name="Tisserant E."/>
            <person name="Veneault-Fourrey C."/>
            <person name="Joly D.L."/>
            <person name="Hacquard S."/>
            <person name="Amselem J."/>
            <person name="Cantarel B.L."/>
            <person name="Chiu R."/>
            <person name="Coutinho P.M."/>
            <person name="Feau N."/>
            <person name="Field M."/>
            <person name="Frey P."/>
            <person name="Gelhaye E."/>
            <person name="Goldberg J."/>
            <person name="Grabherr M.G."/>
            <person name="Kodira C.D."/>
            <person name="Kohler A."/>
            <person name="Kuees U."/>
            <person name="Lindquist E.A."/>
            <person name="Lucas S.M."/>
            <person name="Mago R."/>
            <person name="Mauceli E."/>
            <person name="Morin E."/>
            <person name="Murat C."/>
            <person name="Pangilinan J.L."/>
            <person name="Park R."/>
            <person name="Pearson M."/>
            <person name="Quesneville H."/>
            <person name="Rouhier N."/>
            <person name="Sakthikumar S."/>
            <person name="Salamov A.A."/>
            <person name="Schmutz J."/>
            <person name="Selles B."/>
            <person name="Shapiro H."/>
            <person name="Tanguay P."/>
            <person name="Tuskan G.A."/>
            <person name="Henrissat B."/>
            <person name="Van de Peer Y."/>
            <person name="Rouze P."/>
            <person name="Ellis J.G."/>
            <person name="Dodds P.N."/>
            <person name="Schein J.E."/>
            <person name="Zhong S."/>
            <person name="Hamelin R.C."/>
            <person name="Grigoriev I.V."/>
            <person name="Szabo L.J."/>
            <person name="Martin F."/>
        </authorList>
    </citation>
    <scope>NUCLEOTIDE SEQUENCE [LARGE SCALE GENOMIC DNA]</scope>
    <source>
        <strain evidence="2">CRL 75-36-700-3 / race SCCL</strain>
    </source>
</reference>
<sequence length="192" mass="21682">MKSLSMLKLLQKPLKVVREINQLPLRLDLLRMMAQPEAKPSRASQSGEKEAKESTEYPSFVSILLKQVFPKLPDYNQNLFRFHWLKCNQLNWDQLNLANMLAVQMLAKKVLCGHVCASMISCCLNFELPPQLKLLTSTCACVKGVRNWAKVQYVGLKAPVCAPNFLWREIAKFLILPGHPKVHALAPSALAT</sequence>
<protein>
    <submittedName>
        <fullName evidence="1">Uncharacterized protein</fullName>
    </submittedName>
</protein>
<dbReference type="Proteomes" id="UP000008783">
    <property type="component" value="Unassembled WGS sequence"/>
</dbReference>
<dbReference type="KEGG" id="pgr:PGTG_21464"/>
<dbReference type="GeneID" id="13543089"/>
<name>H6QRU5_PUCGT</name>
<keyword evidence="2" id="KW-1185">Reference proteome</keyword>
<dbReference type="InParanoid" id="H6QRU5"/>
<dbReference type="EMBL" id="DS178286">
    <property type="protein sequence ID" value="EHS63387.1"/>
    <property type="molecule type" value="Genomic_DNA"/>
</dbReference>
<proteinExistence type="predicted"/>
<dbReference type="AlphaFoldDB" id="H6QRU5"/>
<evidence type="ECO:0000313" key="1">
    <source>
        <dbReference type="EMBL" id="EHS63387.1"/>
    </source>
</evidence>
<dbReference type="VEuPathDB" id="FungiDB:PGTG_21464"/>
<evidence type="ECO:0000313" key="2">
    <source>
        <dbReference type="Proteomes" id="UP000008783"/>
    </source>
</evidence>